<accession>A0A8S9GB97</accession>
<dbReference type="Proteomes" id="UP000712281">
    <property type="component" value="Unassembled WGS sequence"/>
</dbReference>
<sequence>MLPVCGQSASCSRSYACFTVEWSVCLARGSCRGDEGLSINNTTLVSIDSDARTWAKHISRPFEAQKPHQVTKVPMDDQKPYLYVSRPVSFAGEEVAKLIMGVPQRFRWRRPFHTPPPRLARAASLVNGLSFTSSTDSEDVSNDDPLVDAHRRLIGEVFFLRSQVQNIMARRDLLIQSAGEGVGQMGAHEGIAGDPVWGGSTSSQGVSHGSLPQDLLWGRDFRRTLLSE</sequence>
<comment type="caution">
    <text evidence="1">The sequence shown here is derived from an EMBL/GenBank/DDBJ whole genome shotgun (WGS) entry which is preliminary data.</text>
</comment>
<gene>
    <name evidence="1" type="ORF">F2Q68_00031347</name>
</gene>
<dbReference type="EMBL" id="QGKW02002005">
    <property type="protein sequence ID" value="KAF2543303.1"/>
    <property type="molecule type" value="Genomic_DNA"/>
</dbReference>
<dbReference type="AlphaFoldDB" id="A0A8S9GB97"/>
<organism evidence="1 2">
    <name type="scientific">Brassica cretica</name>
    <name type="common">Mustard</name>
    <dbReference type="NCBI Taxonomy" id="69181"/>
    <lineage>
        <taxon>Eukaryota</taxon>
        <taxon>Viridiplantae</taxon>
        <taxon>Streptophyta</taxon>
        <taxon>Embryophyta</taxon>
        <taxon>Tracheophyta</taxon>
        <taxon>Spermatophyta</taxon>
        <taxon>Magnoliopsida</taxon>
        <taxon>eudicotyledons</taxon>
        <taxon>Gunneridae</taxon>
        <taxon>Pentapetalae</taxon>
        <taxon>rosids</taxon>
        <taxon>malvids</taxon>
        <taxon>Brassicales</taxon>
        <taxon>Brassicaceae</taxon>
        <taxon>Brassiceae</taxon>
        <taxon>Brassica</taxon>
    </lineage>
</organism>
<proteinExistence type="predicted"/>
<name>A0A8S9GB97_BRACR</name>
<reference evidence="1" key="1">
    <citation type="submission" date="2019-12" db="EMBL/GenBank/DDBJ databases">
        <title>Genome sequencing and annotation of Brassica cretica.</title>
        <authorList>
            <person name="Studholme D.J."/>
            <person name="Sarris P.F."/>
        </authorList>
    </citation>
    <scope>NUCLEOTIDE SEQUENCE</scope>
    <source>
        <strain evidence="1">PFS-001/15</strain>
        <tissue evidence="1">Leaf</tissue>
    </source>
</reference>
<evidence type="ECO:0000313" key="2">
    <source>
        <dbReference type="Proteomes" id="UP000712281"/>
    </source>
</evidence>
<protein>
    <submittedName>
        <fullName evidence="1">Uncharacterized protein</fullName>
    </submittedName>
</protein>
<evidence type="ECO:0000313" key="1">
    <source>
        <dbReference type="EMBL" id="KAF2543303.1"/>
    </source>
</evidence>